<accession>A0ABW8STY6</accession>
<evidence type="ECO:0000313" key="1">
    <source>
        <dbReference type="EMBL" id="MFL0198549.1"/>
    </source>
</evidence>
<protein>
    <submittedName>
        <fullName evidence="1">Uncharacterized protein</fullName>
    </submittedName>
</protein>
<evidence type="ECO:0000313" key="2">
    <source>
        <dbReference type="Proteomes" id="UP001623660"/>
    </source>
</evidence>
<dbReference type="RefSeq" id="WP_406794658.1">
    <property type="nucleotide sequence ID" value="NZ_JBJHZX010000067.1"/>
</dbReference>
<sequence>MLTIFLNDDSEDITVYQIVDTGESLVQNVVSMNKNLLHKIKEL</sequence>
<reference evidence="1 2" key="1">
    <citation type="submission" date="2024-11" db="EMBL/GenBank/DDBJ databases">
        <authorList>
            <person name="Heng Y.C."/>
            <person name="Lim A.C.H."/>
            <person name="Lee J.K.Y."/>
            <person name="Kittelmann S."/>
        </authorList>
    </citation>
    <scope>NUCLEOTIDE SEQUENCE [LARGE SCALE GENOMIC DNA]</scope>
    <source>
        <strain evidence="1 2">WILCCON 0269</strain>
    </source>
</reference>
<dbReference type="EMBL" id="JBJHZX010000067">
    <property type="protein sequence ID" value="MFL0198549.1"/>
    <property type="molecule type" value="Genomic_DNA"/>
</dbReference>
<dbReference type="Proteomes" id="UP001623660">
    <property type="component" value="Unassembled WGS sequence"/>
</dbReference>
<proteinExistence type="predicted"/>
<gene>
    <name evidence="1" type="ORF">ACJDU8_23775</name>
</gene>
<keyword evidence="2" id="KW-1185">Reference proteome</keyword>
<organism evidence="1 2">
    <name type="scientific">Candidatus Clostridium eludens</name>
    <dbReference type="NCBI Taxonomy" id="3381663"/>
    <lineage>
        <taxon>Bacteria</taxon>
        <taxon>Bacillati</taxon>
        <taxon>Bacillota</taxon>
        <taxon>Clostridia</taxon>
        <taxon>Eubacteriales</taxon>
        <taxon>Clostridiaceae</taxon>
        <taxon>Clostridium</taxon>
    </lineage>
</organism>
<comment type="caution">
    <text evidence="1">The sequence shown here is derived from an EMBL/GenBank/DDBJ whole genome shotgun (WGS) entry which is preliminary data.</text>
</comment>
<name>A0ABW8STY6_9CLOT</name>